<dbReference type="Pfam" id="PF04851">
    <property type="entry name" value="ResIII"/>
    <property type="match status" value="1"/>
</dbReference>
<dbReference type="EMBL" id="UZVY01000001">
    <property type="protein sequence ID" value="VDR41923.1"/>
    <property type="molecule type" value="Genomic_DNA"/>
</dbReference>
<dbReference type="GO" id="GO:0005524">
    <property type="term" value="F:ATP binding"/>
    <property type="evidence" value="ECO:0007669"/>
    <property type="project" value="InterPro"/>
</dbReference>
<gene>
    <name evidence="2" type="ORF">NCTC10126_00412</name>
</gene>
<dbReference type="AlphaFoldDB" id="A0A3P8MF83"/>
<evidence type="ECO:0000313" key="2">
    <source>
        <dbReference type="EMBL" id="VDR41923.1"/>
    </source>
</evidence>
<name>A0A3P8MF83_9BACT</name>
<dbReference type="InterPro" id="IPR006935">
    <property type="entry name" value="Helicase/UvrB_N"/>
</dbReference>
<protein>
    <submittedName>
        <fullName evidence="2">Type III restriction enzyme, res subunit</fullName>
    </submittedName>
</protein>
<dbReference type="SUPFAM" id="SSF52540">
    <property type="entry name" value="P-loop containing nucleoside triphosphate hydrolases"/>
    <property type="match status" value="2"/>
</dbReference>
<reference evidence="2 3" key="1">
    <citation type="submission" date="2018-12" db="EMBL/GenBank/DDBJ databases">
        <authorList>
            <consortium name="Pathogen Informatics"/>
        </authorList>
    </citation>
    <scope>NUCLEOTIDE SEQUENCE [LARGE SCALE GENOMIC DNA]</scope>
    <source>
        <strain evidence="2 3">NCTC10126</strain>
    </source>
</reference>
<sequence>MKLTKTQQNAVNELVNSFNLLEKNEVYFKAPTGSGKTFMIANVINELSKIYSDEKLFFIIATLSSAKLPNQMESNLHEYFQFIGGQHLEIEKVESPSVNEKVRNDKDLTLIARKNKIMILGTSSFGKGRLFTERGTLDSLLNQITNENFKLVYIRDEAHYGSESSTIKSIYKDYSIDKIKNLDINDENIKRIESRFEAKMQKIAHFTIKMTATPNNVKVKQIEITENDLLSDNVKLLKTNLIKNEGIKQANNEPIDDFRLLQVACKKFKEIKKIYDNPEKEPGLININPAMIIQVRDETSNDFCFEDDIKKVIEIIEENNLTWAKYFSNEKISFNSSNIKQKVNLKEISKNTSLVDCVIIKVGPAVGWNIPRACMLVQLRCVSSENLNIQTIGRIKRNPNPTFINNSVESISNNYWIYSSWAENSRKEWSYYVLQDNFKKSNSVKMNQTSFYQGKINRNLWQLAISDKEYSEKIMELLDAKEIINNLKELQVKWTISGKNDREKFIVSKEETINDNLNNYIPRIIEKITNCIELELYVKKFQYSNDSFFNQNIIDQINNWINELRNNDEYANYINLLSTNQVWFVISKIYINKIKEIHKESISKIRENKKEKEFILYGFSTKHLPDNEYQWNTNNFILIDEDKLRYAYINTSQLNQEKNKHYLDSKNEEIVLNLLASYFWSLYEKDHEKYKQIVKIWTKNPTLHGVNYEYYNDENEIKSSFPDILIKYKNHQIILEIKGDNDSDYNPEKTQKIINAYKSYINDEIQSTNNANITETLTLLVCSVKKNANCIKEISFAGASTNEEINSKLEKRYFNMYGNINFEKFFDAFK</sequence>
<accession>A0A3P8MF83</accession>
<feature type="domain" description="Helicase/UvrB N-terminal" evidence="1">
    <location>
        <begin position="1"/>
        <end position="215"/>
    </location>
</feature>
<dbReference type="GO" id="GO:0003677">
    <property type="term" value="F:DNA binding"/>
    <property type="evidence" value="ECO:0007669"/>
    <property type="project" value="InterPro"/>
</dbReference>
<evidence type="ECO:0000313" key="3">
    <source>
        <dbReference type="Proteomes" id="UP000280036"/>
    </source>
</evidence>
<dbReference type="GO" id="GO:0016787">
    <property type="term" value="F:hydrolase activity"/>
    <property type="evidence" value="ECO:0007669"/>
    <property type="project" value="InterPro"/>
</dbReference>
<evidence type="ECO:0000259" key="1">
    <source>
        <dbReference type="Pfam" id="PF04851"/>
    </source>
</evidence>
<dbReference type="REBASE" id="406128">
    <property type="entry name" value="Mca10126ORF410P"/>
</dbReference>
<dbReference type="OrthoDB" id="9804145at2"/>
<proteinExistence type="predicted"/>
<dbReference type="InterPro" id="IPR027417">
    <property type="entry name" value="P-loop_NTPase"/>
</dbReference>
<dbReference type="Gene3D" id="3.40.50.300">
    <property type="entry name" value="P-loop containing nucleotide triphosphate hydrolases"/>
    <property type="match status" value="1"/>
</dbReference>
<dbReference type="RefSeq" id="WP_126118169.1">
    <property type="nucleotide sequence ID" value="NZ_UZVY01000001.1"/>
</dbReference>
<dbReference type="Proteomes" id="UP000280036">
    <property type="component" value="Unassembled WGS sequence"/>
</dbReference>
<organism evidence="2 3">
    <name type="scientific">Mycoplasmopsis caviae</name>
    <dbReference type="NCBI Taxonomy" id="55603"/>
    <lineage>
        <taxon>Bacteria</taxon>
        <taxon>Bacillati</taxon>
        <taxon>Mycoplasmatota</taxon>
        <taxon>Mycoplasmoidales</taxon>
        <taxon>Metamycoplasmataceae</taxon>
        <taxon>Mycoplasmopsis</taxon>
    </lineage>
</organism>